<protein>
    <submittedName>
        <fullName evidence="3 4">Nuclear receptor-interacting protein 2 isoform X3</fullName>
    </submittedName>
</protein>
<gene>
    <name evidence="3 4" type="primary">NRIP2</name>
</gene>
<dbReference type="RefSeq" id="XP_070476585.1">
    <property type="nucleotide sequence ID" value="XM_070620484.1"/>
</dbReference>
<dbReference type="Proteomes" id="UP001652662">
    <property type="component" value="Chromosome 5"/>
</dbReference>
<keyword evidence="3 4" id="KW-0675">Receptor</keyword>
<name>A0ABM4PHA0_EQUPR</name>
<keyword evidence="2" id="KW-1185">Reference proteome</keyword>
<sequence length="186" mass="19274">MSTRQEARREEGDASRRGQEGELRDRAHLSQQRRLRQATQFLHKDSADLLPLDSLKRLGTSKDLPAAAQRDPKTSGGGKPESASGGVSPGTGPDSWPGEQEEDQQGRDSSSSGQLQVPGPGAEGGRGHRHPLQSDLCWMPQPPGVREEGPKSPRGGPGTWAPNPGGAAGATAGPGDGGVRGPGGGR</sequence>
<accession>A0ABM4PHA0</accession>
<proteinExistence type="predicted"/>
<evidence type="ECO:0000313" key="2">
    <source>
        <dbReference type="Proteomes" id="UP001652662"/>
    </source>
</evidence>
<feature type="region of interest" description="Disordered" evidence="1">
    <location>
        <begin position="1"/>
        <end position="34"/>
    </location>
</feature>
<feature type="region of interest" description="Disordered" evidence="1">
    <location>
        <begin position="57"/>
        <end position="186"/>
    </location>
</feature>
<evidence type="ECO:0000256" key="1">
    <source>
        <dbReference type="SAM" id="MobiDB-lite"/>
    </source>
</evidence>
<evidence type="ECO:0000313" key="4">
    <source>
        <dbReference type="RefSeq" id="XP_070476586.1"/>
    </source>
</evidence>
<dbReference type="RefSeq" id="XP_070476586.1">
    <property type="nucleotide sequence ID" value="XM_070620485.1"/>
</dbReference>
<feature type="compositionally biased region" description="Gly residues" evidence="1">
    <location>
        <begin position="166"/>
        <end position="186"/>
    </location>
</feature>
<reference evidence="3 4" key="1">
    <citation type="submission" date="2025-05" db="UniProtKB">
        <authorList>
            <consortium name="RefSeq"/>
        </authorList>
    </citation>
    <scope>IDENTIFICATION</scope>
    <source>
        <tissue evidence="3 4">Blood</tissue>
    </source>
</reference>
<evidence type="ECO:0000313" key="3">
    <source>
        <dbReference type="RefSeq" id="XP_070476585.1"/>
    </source>
</evidence>
<feature type="compositionally biased region" description="Basic and acidic residues" evidence="1">
    <location>
        <begin position="1"/>
        <end position="28"/>
    </location>
</feature>
<organism evidence="2 4">
    <name type="scientific">Equus przewalskii</name>
    <name type="common">Przewalski's horse</name>
    <name type="synonym">Equus caballus przewalskii</name>
    <dbReference type="NCBI Taxonomy" id="9798"/>
    <lineage>
        <taxon>Eukaryota</taxon>
        <taxon>Metazoa</taxon>
        <taxon>Chordata</taxon>
        <taxon>Craniata</taxon>
        <taxon>Vertebrata</taxon>
        <taxon>Euteleostomi</taxon>
        <taxon>Mammalia</taxon>
        <taxon>Eutheria</taxon>
        <taxon>Laurasiatheria</taxon>
        <taxon>Perissodactyla</taxon>
        <taxon>Equidae</taxon>
        <taxon>Equus</taxon>
    </lineage>
</organism>
<dbReference type="GeneID" id="103561223"/>